<dbReference type="PANTHER" id="PTHR30349:SF81">
    <property type="entry name" value="TYROSINE RECOMBINASE XERC"/>
    <property type="match status" value="1"/>
</dbReference>
<evidence type="ECO:0000256" key="4">
    <source>
        <dbReference type="PROSITE-ProRule" id="PRU01248"/>
    </source>
</evidence>
<dbReference type="InterPro" id="IPR010998">
    <property type="entry name" value="Integrase_recombinase_N"/>
</dbReference>
<comment type="caution">
    <text evidence="7">The sequence shown here is derived from an EMBL/GenBank/DDBJ whole genome shotgun (WGS) entry which is preliminary data.</text>
</comment>
<keyword evidence="1" id="KW-0229">DNA integration</keyword>
<dbReference type="PROSITE" id="PS51898">
    <property type="entry name" value="TYR_RECOMBINASE"/>
    <property type="match status" value="1"/>
</dbReference>
<dbReference type="InterPro" id="IPR004107">
    <property type="entry name" value="Integrase_SAM-like_N"/>
</dbReference>
<dbReference type="InterPro" id="IPR002104">
    <property type="entry name" value="Integrase_catalytic"/>
</dbReference>
<dbReference type="Gene3D" id="1.10.150.130">
    <property type="match status" value="1"/>
</dbReference>
<reference evidence="7 8" key="1">
    <citation type="submission" date="2019-04" db="EMBL/GenBank/DDBJ databases">
        <title>Cohnella sp. nov. isolated from preserved vegetables.</title>
        <authorList>
            <person name="Lin S.-Y."/>
            <person name="Hung M.-H."/>
            <person name="Young C.-C."/>
        </authorList>
    </citation>
    <scope>NUCLEOTIDE SEQUENCE [LARGE SCALE GENOMIC DNA]</scope>
    <source>
        <strain evidence="7 8">CC-MHH1044</strain>
    </source>
</reference>
<protein>
    <submittedName>
        <fullName evidence="7">Integrase</fullName>
    </submittedName>
</protein>
<dbReference type="EMBL" id="SSOB01000032">
    <property type="protein sequence ID" value="THF75376.1"/>
    <property type="molecule type" value="Genomic_DNA"/>
</dbReference>
<dbReference type="GO" id="GO:0015074">
    <property type="term" value="P:DNA integration"/>
    <property type="evidence" value="ECO:0007669"/>
    <property type="project" value="UniProtKB-KW"/>
</dbReference>
<evidence type="ECO:0000256" key="2">
    <source>
        <dbReference type="ARBA" id="ARBA00023125"/>
    </source>
</evidence>
<evidence type="ECO:0000256" key="1">
    <source>
        <dbReference type="ARBA" id="ARBA00022908"/>
    </source>
</evidence>
<dbReference type="SUPFAM" id="SSF56349">
    <property type="entry name" value="DNA breaking-rejoining enzymes"/>
    <property type="match status" value="1"/>
</dbReference>
<keyword evidence="8" id="KW-1185">Reference proteome</keyword>
<dbReference type="Pfam" id="PF00589">
    <property type="entry name" value="Phage_integrase"/>
    <property type="match status" value="1"/>
</dbReference>
<dbReference type="GO" id="GO:0003677">
    <property type="term" value="F:DNA binding"/>
    <property type="evidence" value="ECO:0007669"/>
    <property type="project" value="UniProtKB-UniRule"/>
</dbReference>
<dbReference type="Proteomes" id="UP000310636">
    <property type="component" value="Unassembled WGS sequence"/>
</dbReference>
<evidence type="ECO:0000313" key="7">
    <source>
        <dbReference type="EMBL" id="THF75376.1"/>
    </source>
</evidence>
<evidence type="ECO:0000313" key="8">
    <source>
        <dbReference type="Proteomes" id="UP000310636"/>
    </source>
</evidence>
<dbReference type="AlphaFoldDB" id="A0A4S4BKV9"/>
<proteinExistence type="predicted"/>
<dbReference type="InterPro" id="IPR050090">
    <property type="entry name" value="Tyrosine_recombinase_XerCD"/>
</dbReference>
<gene>
    <name evidence="7" type="ORF">E6C55_22285</name>
</gene>
<keyword evidence="2 4" id="KW-0238">DNA-binding</keyword>
<organism evidence="7 8">
    <name type="scientific">Cohnella fermenti</name>
    <dbReference type="NCBI Taxonomy" id="2565925"/>
    <lineage>
        <taxon>Bacteria</taxon>
        <taxon>Bacillati</taxon>
        <taxon>Bacillota</taxon>
        <taxon>Bacilli</taxon>
        <taxon>Bacillales</taxon>
        <taxon>Paenibacillaceae</taxon>
        <taxon>Cohnella</taxon>
    </lineage>
</organism>
<dbReference type="GO" id="GO:0006310">
    <property type="term" value="P:DNA recombination"/>
    <property type="evidence" value="ECO:0007669"/>
    <property type="project" value="UniProtKB-KW"/>
</dbReference>
<evidence type="ECO:0000256" key="3">
    <source>
        <dbReference type="ARBA" id="ARBA00023172"/>
    </source>
</evidence>
<evidence type="ECO:0000259" key="6">
    <source>
        <dbReference type="PROSITE" id="PS51900"/>
    </source>
</evidence>
<dbReference type="Gene3D" id="1.10.443.10">
    <property type="entry name" value="Intergrase catalytic core"/>
    <property type="match status" value="1"/>
</dbReference>
<feature type="domain" description="Core-binding (CB)" evidence="6">
    <location>
        <begin position="19"/>
        <end position="104"/>
    </location>
</feature>
<dbReference type="PANTHER" id="PTHR30349">
    <property type="entry name" value="PHAGE INTEGRASE-RELATED"/>
    <property type="match status" value="1"/>
</dbReference>
<name>A0A4S4BKV9_9BACL</name>
<sequence length="326" mass="37372">MTITSPTSTPHNLPSFHQPEFQDQVRQFLLAASHRGLSPQTITYYSFHLLGLERFFISRQMPFLASNCVMVLQDWLQQLNEQGYARHSIRGRFYTCRQFFRFAFPDTAGENFAIAMPSNSQVNPYEPICFTEAEVERIFHQPDLRRFTGLRDYTMMLLLLDTGIRLAELSTLLISDLDFQDGFIRIAQGKGNKSRFVPMQNTCAAALRSYLRLRGGQQHDGLWISSKGQPLQPDTIKQLIIKHCHDAGVPGSAHAFRRTMAKSFLMHGGNAYALQALLGHSDITMTRQYVPLQPADVRHRHETCSPVESLLRYAQECKEERKMSRE</sequence>
<accession>A0A4S4BKV9</accession>
<dbReference type="OrthoDB" id="107900at2"/>
<feature type="domain" description="Tyr recombinase" evidence="5">
    <location>
        <begin position="125"/>
        <end position="302"/>
    </location>
</feature>
<dbReference type="InterPro" id="IPR011010">
    <property type="entry name" value="DNA_brk_join_enz"/>
</dbReference>
<dbReference type="Pfam" id="PF02899">
    <property type="entry name" value="Phage_int_SAM_1"/>
    <property type="match status" value="1"/>
</dbReference>
<dbReference type="CDD" id="cd00397">
    <property type="entry name" value="DNA_BRE_C"/>
    <property type="match status" value="1"/>
</dbReference>
<dbReference type="PROSITE" id="PS51900">
    <property type="entry name" value="CB"/>
    <property type="match status" value="1"/>
</dbReference>
<dbReference type="RefSeq" id="WP_136372030.1">
    <property type="nucleotide sequence ID" value="NZ_SSOB01000032.1"/>
</dbReference>
<dbReference type="InterPro" id="IPR044068">
    <property type="entry name" value="CB"/>
</dbReference>
<keyword evidence="3" id="KW-0233">DNA recombination</keyword>
<dbReference type="InterPro" id="IPR013762">
    <property type="entry name" value="Integrase-like_cat_sf"/>
</dbReference>
<evidence type="ECO:0000259" key="5">
    <source>
        <dbReference type="PROSITE" id="PS51898"/>
    </source>
</evidence>